<comment type="caution">
    <text evidence="9">The sequence shown here is derived from an EMBL/GenBank/DDBJ whole genome shotgun (WGS) entry which is preliminary data.</text>
</comment>
<dbReference type="GO" id="GO:0009306">
    <property type="term" value="P:protein secretion"/>
    <property type="evidence" value="ECO:0007669"/>
    <property type="project" value="InterPro"/>
</dbReference>
<evidence type="ECO:0000256" key="4">
    <source>
        <dbReference type="ARBA" id="ARBA00022927"/>
    </source>
</evidence>
<dbReference type="GO" id="GO:0006886">
    <property type="term" value="P:intracellular protein transport"/>
    <property type="evidence" value="ECO:0007669"/>
    <property type="project" value="InterPro"/>
</dbReference>
<dbReference type="NCBIfam" id="TIGR00964">
    <property type="entry name" value="secE_bact"/>
    <property type="match status" value="1"/>
</dbReference>
<dbReference type="SMR" id="A0A084AE40"/>
<dbReference type="GO" id="GO:0006605">
    <property type="term" value="P:protein targeting"/>
    <property type="evidence" value="ECO:0007669"/>
    <property type="project" value="InterPro"/>
</dbReference>
<accession>A0A084AE40</accession>
<evidence type="ECO:0000256" key="1">
    <source>
        <dbReference type="ARBA" id="ARBA00004370"/>
    </source>
</evidence>
<evidence type="ECO:0000256" key="2">
    <source>
        <dbReference type="ARBA" id="ARBA00022448"/>
    </source>
</evidence>
<evidence type="ECO:0000313" key="10">
    <source>
        <dbReference type="Proteomes" id="UP000028401"/>
    </source>
</evidence>
<dbReference type="InterPro" id="IPR001901">
    <property type="entry name" value="Translocase_SecE/Sec61-g"/>
</dbReference>
<evidence type="ECO:0000256" key="3">
    <source>
        <dbReference type="ARBA" id="ARBA00022692"/>
    </source>
</evidence>
<proteinExistence type="predicted"/>
<dbReference type="Proteomes" id="UP000028401">
    <property type="component" value="Unassembled WGS sequence"/>
</dbReference>
<keyword evidence="7 8" id="KW-0472">Membrane</keyword>
<organism evidence="9 10">
    <name type="scientific">Lactococcus cremoris subsp. cremoris GE214</name>
    <dbReference type="NCBI Taxonomy" id="1415168"/>
    <lineage>
        <taxon>Bacteria</taxon>
        <taxon>Bacillati</taxon>
        <taxon>Bacillota</taxon>
        <taxon>Bacilli</taxon>
        <taxon>Lactobacillales</taxon>
        <taxon>Streptococcaceae</taxon>
        <taxon>Lactococcus</taxon>
        <taxon>Lactococcus cremoris subsp. cremoris</taxon>
    </lineage>
</organism>
<evidence type="ECO:0000256" key="7">
    <source>
        <dbReference type="ARBA" id="ARBA00023136"/>
    </source>
</evidence>
<reference evidence="9 10" key="1">
    <citation type="submission" date="2014-06" db="EMBL/GenBank/DDBJ databases">
        <title>Draft genome sequence of the putrescine producing strain Lactococcus lactis subsp cremoris GE214.</title>
        <authorList>
            <person name="Ladero V."/>
            <person name="Linares D.M."/>
            <person name="del Rio B."/>
            <person name="Mayo B."/>
            <person name="Martin M.C."/>
            <person name="Fernandez M."/>
            <person name="Alvarez M.A."/>
        </authorList>
    </citation>
    <scope>NUCLEOTIDE SEQUENCE [LARGE SCALE GENOMIC DNA]</scope>
    <source>
        <strain evidence="9 10">GE214</strain>
    </source>
</reference>
<keyword evidence="2" id="KW-0813">Transport</keyword>
<feature type="transmembrane region" description="Helical" evidence="8">
    <location>
        <begin position="27"/>
        <end position="47"/>
    </location>
</feature>
<gene>
    <name evidence="9" type="ORF">U725_00345</name>
</gene>
<dbReference type="InterPro" id="IPR038379">
    <property type="entry name" value="SecE_sf"/>
</dbReference>
<sequence>MFKFIGSIVEEMKLTTWPSRKQSVRDFFMVIEYTAFFLVFIIIFDWVTQHGITFSVSHLVPFLK</sequence>
<dbReference type="PATRIC" id="fig|1415168.3.peg.361"/>
<dbReference type="Gene3D" id="1.20.5.1030">
    <property type="entry name" value="Preprotein translocase secy subunit"/>
    <property type="match status" value="1"/>
</dbReference>
<dbReference type="EMBL" id="AZSI01000007">
    <property type="protein sequence ID" value="KEY63569.1"/>
    <property type="molecule type" value="Genomic_DNA"/>
</dbReference>
<dbReference type="Pfam" id="PF00584">
    <property type="entry name" value="SecE"/>
    <property type="match status" value="1"/>
</dbReference>
<dbReference type="GO" id="GO:0008320">
    <property type="term" value="F:protein transmembrane transporter activity"/>
    <property type="evidence" value="ECO:0007669"/>
    <property type="project" value="InterPro"/>
</dbReference>
<protein>
    <submittedName>
        <fullName evidence="9">Preprotein translocase SecE subunit</fullName>
    </submittedName>
</protein>
<keyword evidence="3 8" id="KW-0812">Transmembrane</keyword>
<keyword evidence="5 8" id="KW-1133">Transmembrane helix</keyword>
<dbReference type="RefSeq" id="WP_011677167.1">
    <property type="nucleotide sequence ID" value="NZ_AZSI01000007.1"/>
</dbReference>
<evidence type="ECO:0000256" key="6">
    <source>
        <dbReference type="ARBA" id="ARBA00023010"/>
    </source>
</evidence>
<dbReference type="InterPro" id="IPR005807">
    <property type="entry name" value="SecE_bac"/>
</dbReference>
<keyword evidence="6" id="KW-0811">Translocation</keyword>
<evidence type="ECO:0000256" key="8">
    <source>
        <dbReference type="SAM" id="Phobius"/>
    </source>
</evidence>
<dbReference type="GO" id="GO:0016020">
    <property type="term" value="C:membrane"/>
    <property type="evidence" value="ECO:0007669"/>
    <property type="project" value="UniProtKB-SubCell"/>
</dbReference>
<evidence type="ECO:0000313" key="9">
    <source>
        <dbReference type="EMBL" id="KEY63569.1"/>
    </source>
</evidence>
<evidence type="ECO:0000256" key="5">
    <source>
        <dbReference type="ARBA" id="ARBA00022989"/>
    </source>
</evidence>
<comment type="subcellular location">
    <subcellularLocation>
        <location evidence="1">Membrane</location>
    </subcellularLocation>
</comment>
<dbReference type="AlphaFoldDB" id="A0A084AE40"/>
<name>A0A084AE40_LACLC</name>
<keyword evidence="4" id="KW-0653">Protein transport</keyword>